<gene>
    <name evidence="2" type="ORF">CU635_14145</name>
    <name evidence="3" type="ORF">CVD25_11425</name>
</gene>
<dbReference type="EMBL" id="PGVA01000031">
    <property type="protein sequence ID" value="PLR81773.1"/>
    <property type="molecule type" value="Genomic_DNA"/>
</dbReference>
<dbReference type="EMBL" id="PGVD01000029">
    <property type="protein sequence ID" value="PLR96719.1"/>
    <property type="molecule type" value="Genomic_DNA"/>
</dbReference>
<dbReference type="OrthoDB" id="2899233at2"/>
<keyword evidence="1" id="KW-0472">Membrane</keyword>
<dbReference type="AlphaFoldDB" id="A0A2N5GK94"/>
<evidence type="ECO:0000313" key="4">
    <source>
        <dbReference type="Proteomes" id="UP000234951"/>
    </source>
</evidence>
<sequence length="94" mass="10881">MEFMIIFSLHFFIMGSLVLLISGAITFICQRVHFIFVVLLSMLAGFFYTLYFEVINELALFVIFFNAVLSIIAMGLVKLGLYMRKKAEELNLRE</sequence>
<proteinExistence type="predicted"/>
<evidence type="ECO:0000313" key="5">
    <source>
        <dbReference type="Proteomes" id="UP000235114"/>
    </source>
</evidence>
<keyword evidence="1" id="KW-0812">Transmembrane</keyword>
<accession>A0A2N5GK94</accession>
<feature type="transmembrane region" description="Helical" evidence="1">
    <location>
        <begin position="6"/>
        <end position="27"/>
    </location>
</feature>
<name>A0A2N5GK94_9BACI</name>
<feature type="transmembrane region" description="Helical" evidence="1">
    <location>
        <begin position="58"/>
        <end position="77"/>
    </location>
</feature>
<protein>
    <submittedName>
        <fullName evidence="2">Uncharacterized protein</fullName>
    </submittedName>
</protein>
<evidence type="ECO:0000313" key="3">
    <source>
        <dbReference type="EMBL" id="PLR96719.1"/>
    </source>
</evidence>
<reference evidence="2 4" key="1">
    <citation type="submission" date="2017-11" db="EMBL/GenBank/DDBJ databases">
        <title>Comparitive Functional Genomics of Dry Heat Resistant strains isolated from the Viking Spacecraft.</title>
        <authorList>
            <person name="Seuylemezian A."/>
            <person name="Cooper K."/>
            <person name="Vaishampayan P."/>
        </authorList>
    </citation>
    <scope>NUCLEOTIDE SEQUENCE [LARGE SCALE GENOMIC DNA]</scope>
    <source>
        <strain evidence="2 4">M4.6</strain>
    </source>
</reference>
<evidence type="ECO:0000256" key="1">
    <source>
        <dbReference type="SAM" id="Phobius"/>
    </source>
</evidence>
<feature type="transmembrane region" description="Helical" evidence="1">
    <location>
        <begin position="34"/>
        <end position="52"/>
    </location>
</feature>
<dbReference type="RefSeq" id="WP_101578023.1">
    <property type="nucleotide sequence ID" value="NZ_PGVA01000031.1"/>
</dbReference>
<organism evidence="2 4">
    <name type="scientific">Bacillus canaveralius</name>
    <dbReference type="NCBI Taxonomy" id="1403243"/>
    <lineage>
        <taxon>Bacteria</taxon>
        <taxon>Bacillati</taxon>
        <taxon>Bacillota</taxon>
        <taxon>Bacilli</taxon>
        <taxon>Bacillales</taxon>
        <taxon>Bacillaceae</taxon>
        <taxon>Bacillus</taxon>
    </lineage>
</organism>
<reference evidence="3 5" key="2">
    <citation type="submission" date="2017-12" db="EMBL/GenBank/DDBJ databases">
        <title>Comparative Functional Genomics of Dry Heat Resistant strains isolated from the Viking Spacecraft.</title>
        <authorList>
            <person name="Seuylemezian A."/>
            <person name="Cooper K."/>
            <person name="Vaishampayan P."/>
        </authorList>
    </citation>
    <scope>NUCLEOTIDE SEQUENCE [LARGE SCALE GENOMIC DNA]</scope>
    <source>
        <strain evidence="3 5">ATCC 29669</strain>
    </source>
</reference>
<comment type="caution">
    <text evidence="2">The sequence shown here is derived from an EMBL/GenBank/DDBJ whole genome shotgun (WGS) entry which is preliminary data.</text>
</comment>
<dbReference type="Proteomes" id="UP000235114">
    <property type="component" value="Unassembled WGS sequence"/>
</dbReference>
<evidence type="ECO:0000313" key="2">
    <source>
        <dbReference type="EMBL" id="PLR81773.1"/>
    </source>
</evidence>
<keyword evidence="1" id="KW-1133">Transmembrane helix</keyword>
<keyword evidence="5" id="KW-1185">Reference proteome</keyword>
<dbReference type="Proteomes" id="UP000234951">
    <property type="component" value="Unassembled WGS sequence"/>
</dbReference>